<dbReference type="Gene3D" id="3.40.50.150">
    <property type="entry name" value="Vaccinia Virus protein VP39"/>
    <property type="match status" value="1"/>
</dbReference>
<keyword evidence="1 9" id="KW-0820">tRNA-binding</keyword>
<dbReference type="SUPFAM" id="SSF53335">
    <property type="entry name" value="S-adenosyl-L-methionine-dependent methyltransferases"/>
    <property type="match status" value="1"/>
</dbReference>
<evidence type="ECO:0000256" key="9">
    <source>
        <dbReference type="PROSITE-ProRule" id="PRU00958"/>
    </source>
</evidence>
<proteinExistence type="inferred from homology"/>
<evidence type="ECO:0000256" key="10">
    <source>
        <dbReference type="SAM" id="MobiDB-lite"/>
    </source>
</evidence>
<comment type="catalytic activity">
    <reaction evidence="8 9">
        <text>guanosine(26) in tRNA + 2 S-adenosyl-L-methionine = N(2)-dimethylguanosine(26) in tRNA + 2 S-adenosyl-L-homocysteine + 2 H(+)</text>
        <dbReference type="Rhea" id="RHEA:43140"/>
        <dbReference type="Rhea" id="RHEA-COMP:10359"/>
        <dbReference type="Rhea" id="RHEA-COMP:10360"/>
        <dbReference type="ChEBI" id="CHEBI:15378"/>
        <dbReference type="ChEBI" id="CHEBI:57856"/>
        <dbReference type="ChEBI" id="CHEBI:59789"/>
        <dbReference type="ChEBI" id="CHEBI:74269"/>
        <dbReference type="ChEBI" id="CHEBI:74513"/>
        <dbReference type="EC" id="2.1.1.216"/>
    </reaction>
</comment>
<dbReference type="EC" id="2.1.1.216" evidence="7 9"/>
<dbReference type="Gene3D" id="3.30.56.70">
    <property type="entry name" value="N2,N2-dimethylguanosine tRNA methyltransferase, C-terminal domain"/>
    <property type="match status" value="1"/>
</dbReference>
<dbReference type="GO" id="GO:0002940">
    <property type="term" value="P:tRNA N2-guanine methylation"/>
    <property type="evidence" value="ECO:0007669"/>
    <property type="project" value="TreeGrafter"/>
</dbReference>
<dbReference type="GO" id="GO:0160104">
    <property type="term" value="F:tRNA (guanine(26)-N2)-dimethyltransferase activity"/>
    <property type="evidence" value="ECO:0007669"/>
    <property type="project" value="UniProtKB-UniRule"/>
</dbReference>
<dbReference type="GO" id="GO:0005634">
    <property type="term" value="C:nucleus"/>
    <property type="evidence" value="ECO:0007669"/>
    <property type="project" value="TreeGrafter"/>
</dbReference>
<keyword evidence="4 9" id="KW-0949">S-adenosyl-L-methionine</keyword>
<dbReference type="STRING" id="1157962.A0A250XDB2"/>
<evidence type="ECO:0000313" key="11">
    <source>
        <dbReference type="EMBL" id="GAX81061.1"/>
    </source>
</evidence>
<protein>
    <recommendedName>
        <fullName evidence="7 9">tRNA (guanine(26)-N(2))-dimethyltransferase</fullName>
        <ecNumber evidence="7 9">2.1.1.216</ecNumber>
    </recommendedName>
</protein>
<evidence type="ECO:0000256" key="7">
    <source>
        <dbReference type="ARBA" id="ARBA00039099"/>
    </source>
</evidence>
<organism evidence="11 12">
    <name type="scientific">Chlamydomonas eustigma</name>
    <dbReference type="NCBI Taxonomy" id="1157962"/>
    <lineage>
        <taxon>Eukaryota</taxon>
        <taxon>Viridiplantae</taxon>
        <taxon>Chlorophyta</taxon>
        <taxon>core chlorophytes</taxon>
        <taxon>Chlorophyceae</taxon>
        <taxon>CS clade</taxon>
        <taxon>Chlamydomonadales</taxon>
        <taxon>Chlamydomonadaceae</taxon>
        <taxon>Chlamydomonas</taxon>
    </lineage>
</organism>
<keyword evidence="6 9" id="KW-0694">RNA-binding</keyword>
<dbReference type="CDD" id="cd02440">
    <property type="entry name" value="AdoMet_MTases"/>
    <property type="match status" value="1"/>
</dbReference>
<dbReference type="PANTHER" id="PTHR10631:SF3">
    <property type="entry name" value="TRNA (GUANINE(26)-N(2))-DIMETHYLTRANSFERASE"/>
    <property type="match status" value="1"/>
</dbReference>
<dbReference type="InterPro" id="IPR029063">
    <property type="entry name" value="SAM-dependent_MTases_sf"/>
</dbReference>
<dbReference type="PANTHER" id="PTHR10631">
    <property type="entry name" value="N 2 ,N 2 -DIMETHYLGUANOSINE TRNA METHYLTRANSFERASE"/>
    <property type="match status" value="1"/>
</dbReference>
<evidence type="ECO:0000256" key="4">
    <source>
        <dbReference type="ARBA" id="ARBA00022691"/>
    </source>
</evidence>
<evidence type="ECO:0000256" key="6">
    <source>
        <dbReference type="ARBA" id="ARBA00022884"/>
    </source>
</evidence>
<dbReference type="NCBIfam" id="TIGR00308">
    <property type="entry name" value="TRM1"/>
    <property type="match status" value="1"/>
</dbReference>
<dbReference type="Pfam" id="PF02005">
    <property type="entry name" value="TRM"/>
    <property type="match status" value="1"/>
</dbReference>
<dbReference type="InterPro" id="IPR002905">
    <property type="entry name" value="Trm1"/>
</dbReference>
<dbReference type="PROSITE" id="PS51626">
    <property type="entry name" value="SAM_MT_TRM1"/>
    <property type="match status" value="1"/>
</dbReference>
<feature type="region of interest" description="Disordered" evidence="10">
    <location>
        <begin position="61"/>
        <end position="91"/>
    </location>
</feature>
<evidence type="ECO:0000256" key="2">
    <source>
        <dbReference type="ARBA" id="ARBA00022603"/>
    </source>
</evidence>
<gene>
    <name evidence="11" type="ORF">CEUSTIGMA_g8496.t1</name>
</gene>
<feature type="compositionally biased region" description="Polar residues" evidence="10">
    <location>
        <begin position="72"/>
        <end position="84"/>
    </location>
</feature>
<name>A0A250XDB2_9CHLO</name>
<dbReference type="AlphaFoldDB" id="A0A250XDB2"/>
<evidence type="ECO:0000256" key="5">
    <source>
        <dbReference type="ARBA" id="ARBA00022694"/>
    </source>
</evidence>
<keyword evidence="12" id="KW-1185">Reference proteome</keyword>
<evidence type="ECO:0000313" key="12">
    <source>
        <dbReference type="Proteomes" id="UP000232323"/>
    </source>
</evidence>
<sequence>MAADFSGDTTGVVPDGYCVMKEGMASILQKGNDVFYNKAQVTNRDLSIAVLRHFLPMLAEERSSGKAGPSGRGSSLGTSKGQQGQEKHLKRGTYQAVACEEGSGSDAALSKGFRVLEGLAASGLRAIRYAKEIPGLTHIDANDLDPEVVDSMTRNIHFNGSDVSAIVHPKCGDARMAMMQTKTKYDVVDLDPYGTPSMFLDTAVQAVAEGGILMVTATDMANLSGNNPTACWSNYNCYPVHRQYCHEMAVRILLASIEANANRYRKHITPLISLNVDFYVRVFVRVNTSPAAVKDSACKLSYIWQSSGCDSFTLQKVGSRKEMTNHVKYMPGHGPAVPVKCPETGSGYLMGGPIWSDPMHDHSFVKGLMADMDRDKDRYAAYARIKGMLAQAAEELPDVPLYYELHEMCKTLKCQPPKMEVLRSAIINAGYRVSSSHANPLAVKTDAPSEVMWDILRCWIKDHPVNMNKVPVDSYLHRLLTKEPKLEADFTRVPAAVSQSKVDGVTRFVQNPAYWGPQSRHGRPLVVKGGGKEGSSAAAAEEQSGSDVQGVSAPSIAASGAGVVETEKERRHRLQMKSKGMVRRLLRQEERRKKMEADAAAKEAEGLKVIEPGNETVDAGGSEASNVALNEEGEKRVAAVAEIGEDADAAHKIQKVV</sequence>
<keyword evidence="5 9" id="KW-0819">tRNA processing</keyword>
<keyword evidence="2 9" id="KW-0489">Methyltransferase</keyword>
<dbReference type="Proteomes" id="UP000232323">
    <property type="component" value="Unassembled WGS sequence"/>
</dbReference>
<keyword evidence="3 9" id="KW-0808">Transferase</keyword>
<feature type="region of interest" description="Disordered" evidence="10">
    <location>
        <begin position="517"/>
        <end position="554"/>
    </location>
</feature>
<dbReference type="FunFam" id="3.30.56.70:FF:000001">
    <property type="entry name" value="tRNA (guanine(26)-N(2))-dimethyltransferase"/>
    <property type="match status" value="1"/>
</dbReference>
<evidence type="ECO:0000256" key="3">
    <source>
        <dbReference type="ARBA" id="ARBA00022679"/>
    </source>
</evidence>
<comment type="similarity">
    <text evidence="9">Belongs to the class I-like SAM-binding methyltransferase superfamily. Trm1 family.</text>
</comment>
<dbReference type="InterPro" id="IPR042296">
    <property type="entry name" value="tRNA_met_Trm1_C"/>
</dbReference>
<dbReference type="OrthoDB" id="6349953at2759"/>
<dbReference type="EMBL" id="BEGY01000060">
    <property type="protein sequence ID" value="GAX81061.1"/>
    <property type="molecule type" value="Genomic_DNA"/>
</dbReference>
<feature type="compositionally biased region" description="Low complexity" evidence="10">
    <location>
        <begin position="534"/>
        <end position="546"/>
    </location>
</feature>
<evidence type="ECO:0000256" key="8">
    <source>
        <dbReference type="ARBA" id="ARBA00051897"/>
    </source>
</evidence>
<dbReference type="GO" id="GO:0000049">
    <property type="term" value="F:tRNA binding"/>
    <property type="evidence" value="ECO:0007669"/>
    <property type="project" value="UniProtKB-UniRule"/>
</dbReference>
<comment type="caution">
    <text evidence="11">The sequence shown here is derived from an EMBL/GenBank/DDBJ whole genome shotgun (WGS) entry which is preliminary data.</text>
</comment>
<accession>A0A250XDB2</accession>
<reference evidence="11 12" key="1">
    <citation type="submission" date="2017-08" db="EMBL/GenBank/DDBJ databases">
        <title>Acidophilic green algal genome provides insights into adaptation to an acidic environment.</title>
        <authorList>
            <person name="Hirooka S."/>
            <person name="Hirose Y."/>
            <person name="Kanesaki Y."/>
            <person name="Higuchi S."/>
            <person name="Fujiwara T."/>
            <person name="Onuma R."/>
            <person name="Era A."/>
            <person name="Ohbayashi R."/>
            <person name="Uzuka A."/>
            <person name="Nozaki H."/>
            <person name="Yoshikawa H."/>
            <person name="Miyagishima S.Y."/>
        </authorList>
    </citation>
    <scope>NUCLEOTIDE SEQUENCE [LARGE SCALE GENOMIC DNA]</scope>
    <source>
        <strain evidence="11 12">NIES-2499</strain>
    </source>
</reference>
<evidence type="ECO:0000256" key="1">
    <source>
        <dbReference type="ARBA" id="ARBA00022555"/>
    </source>
</evidence>